<protein>
    <submittedName>
        <fullName evidence="1">Uncharacterized protein</fullName>
    </submittedName>
</protein>
<reference evidence="1 2" key="1">
    <citation type="submission" date="2019-05" db="EMBL/GenBank/DDBJ databases">
        <title>Another draft genome of Portunus trituberculatus and its Hox gene families provides insights of decapod evolution.</title>
        <authorList>
            <person name="Jeong J.-H."/>
            <person name="Song I."/>
            <person name="Kim S."/>
            <person name="Choi T."/>
            <person name="Kim D."/>
            <person name="Ryu S."/>
            <person name="Kim W."/>
        </authorList>
    </citation>
    <scope>NUCLEOTIDE SEQUENCE [LARGE SCALE GENOMIC DNA]</scope>
    <source>
        <tissue evidence="1">Muscle</tissue>
    </source>
</reference>
<name>A0A5B7F969_PORTR</name>
<dbReference type="EMBL" id="VSRR010005184">
    <property type="protein sequence ID" value="MPC41779.1"/>
    <property type="molecule type" value="Genomic_DNA"/>
</dbReference>
<comment type="caution">
    <text evidence="1">The sequence shown here is derived from an EMBL/GenBank/DDBJ whole genome shotgun (WGS) entry which is preliminary data.</text>
</comment>
<evidence type="ECO:0000313" key="2">
    <source>
        <dbReference type="Proteomes" id="UP000324222"/>
    </source>
</evidence>
<keyword evidence="2" id="KW-1185">Reference proteome</keyword>
<evidence type="ECO:0000313" key="1">
    <source>
        <dbReference type="EMBL" id="MPC41779.1"/>
    </source>
</evidence>
<dbReference type="Proteomes" id="UP000324222">
    <property type="component" value="Unassembled WGS sequence"/>
</dbReference>
<accession>A0A5B7F969</accession>
<organism evidence="1 2">
    <name type="scientific">Portunus trituberculatus</name>
    <name type="common">Swimming crab</name>
    <name type="synonym">Neptunus trituberculatus</name>
    <dbReference type="NCBI Taxonomy" id="210409"/>
    <lineage>
        <taxon>Eukaryota</taxon>
        <taxon>Metazoa</taxon>
        <taxon>Ecdysozoa</taxon>
        <taxon>Arthropoda</taxon>
        <taxon>Crustacea</taxon>
        <taxon>Multicrustacea</taxon>
        <taxon>Malacostraca</taxon>
        <taxon>Eumalacostraca</taxon>
        <taxon>Eucarida</taxon>
        <taxon>Decapoda</taxon>
        <taxon>Pleocyemata</taxon>
        <taxon>Brachyura</taxon>
        <taxon>Eubrachyura</taxon>
        <taxon>Portunoidea</taxon>
        <taxon>Portunidae</taxon>
        <taxon>Portuninae</taxon>
        <taxon>Portunus</taxon>
    </lineage>
</organism>
<dbReference type="AlphaFoldDB" id="A0A5B7F969"/>
<gene>
    <name evidence="1" type="ORF">E2C01_035384</name>
</gene>
<sequence length="343" mass="38883">MIEEKECKTQVPELKHCPRVSRFKGKHDTTQTRDASRYKSCARFIFRTQRQPLLPVFHTAHLAPFQAAGVTRNELVTCLSPYPDYVLPSPPLPASEEAYTEARRKRTLRECEMRTNKEKCIRQKLPSTFSSIRLSLIFICSVLPHKITDLIFPSGFVPTSPLSSLARLSVAGVVLLSPHFPLCPLFYVDGNRDQCEKRAWGEPEIKKHQREDECAAIENKASCQSPRPESYGATRTRYKDGAVVGFFKEKEEEEEEEVVVMGMYRSSGAEFCGGRKDIYEARGCGKMWMRGRARREVAAGIKAAMRAAQRITMSHCEGALIKSRVEGRGKKCGRLLCSQWRAE</sequence>
<proteinExistence type="predicted"/>